<evidence type="ECO:0000313" key="1">
    <source>
        <dbReference type="EMBL" id="TEB21029.1"/>
    </source>
</evidence>
<dbReference type="Proteomes" id="UP000298030">
    <property type="component" value="Unassembled WGS sequence"/>
</dbReference>
<protein>
    <submittedName>
        <fullName evidence="1">Uncharacterized protein</fullName>
    </submittedName>
</protein>
<gene>
    <name evidence="1" type="ORF">FA13DRAFT_171467</name>
</gene>
<proteinExistence type="predicted"/>
<dbReference type="EMBL" id="QPFP01000126">
    <property type="protein sequence ID" value="TEB21029.1"/>
    <property type="molecule type" value="Genomic_DNA"/>
</dbReference>
<name>A0A4Y7SIH9_COPMI</name>
<sequence>MFVRRLSKFGARHRCYSGWGQAQLQGTRRIDYVPSIIGIEHSRTLGWVHQSFALGFPRTITIAPSKPTSLSSEDLSDKGGILLFLPPISEGPQTAVWALDSRRLEW</sequence>
<reference evidence="1 2" key="1">
    <citation type="journal article" date="2019" name="Nat. Ecol. Evol.">
        <title>Megaphylogeny resolves global patterns of mushroom evolution.</title>
        <authorList>
            <person name="Varga T."/>
            <person name="Krizsan K."/>
            <person name="Foldi C."/>
            <person name="Dima B."/>
            <person name="Sanchez-Garcia M."/>
            <person name="Sanchez-Ramirez S."/>
            <person name="Szollosi G.J."/>
            <person name="Szarkandi J.G."/>
            <person name="Papp V."/>
            <person name="Albert L."/>
            <person name="Andreopoulos W."/>
            <person name="Angelini C."/>
            <person name="Antonin V."/>
            <person name="Barry K.W."/>
            <person name="Bougher N.L."/>
            <person name="Buchanan P."/>
            <person name="Buyck B."/>
            <person name="Bense V."/>
            <person name="Catcheside P."/>
            <person name="Chovatia M."/>
            <person name="Cooper J."/>
            <person name="Damon W."/>
            <person name="Desjardin D."/>
            <person name="Finy P."/>
            <person name="Geml J."/>
            <person name="Haridas S."/>
            <person name="Hughes K."/>
            <person name="Justo A."/>
            <person name="Karasinski D."/>
            <person name="Kautmanova I."/>
            <person name="Kiss B."/>
            <person name="Kocsube S."/>
            <person name="Kotiranta H."/>
            <person name="LaButti K.M."/>
            <person name="Lechner B.E."/>
            <person name="Liimatainen K."/>
            <person name="Lipzen A."/>
            <person name="Lukacs Z."/>
            <person name="Mihaltcheva S."/>
            <person name="Morgado L.N."/>
            <person name="Niskanen T."/>
            <person name="Noordeloos M.E."/>
            <person name="Ohm R.A."/>
            <person name="Ortiz-Santana B."/>
            <person name="Ovrebo C."/>
            <person name="Racz N."/>
            <person name="Riley R."/>
            <person name="Savchenko A."/>
            <person name="Shiryaev A."/>
            <person name="Soop K."/>
            <person name="Spirin V."/>
            <person name="Szebenyi C."/>
            <person name="Tomsovsky M."/>
            <person name="Tulloss R.E."/>
            <person name="Uehling J."/>
            <person name="Grigoriev I.V."/>
            <person name="Vagvolgyi C."/>
            <person name="Papp T."/>
            <person name="Martin F.M."/>
            <person name="Miettinen O."/>
            <person name="Hibbett D.S."/>
            <person name="Nagy L.G."/>
        </authorList>
    </citation>
    <scope>NUCLEOTIDE SEQUENCE [LARGE SCALE GENOMIC DNA]</scope>
    <source>
        <strain evidence="1 2">FP101781</strain>
    </source>
</reference>
<accession>A0A4Y7SIH9</accession>
<organism evidence="1 2">
    <name type="scientific">Coprinellus micaceus</name>
    <name type="common">Glistening ink-cap mushroom</name>
    <name type="synonym">Coprinus micaceus</name>
    <dbReference type="NCBI Taxonomy" id="71717"/>
    <lineage>
        <taxon>Eukaryota</taxon>
        <taxon>Fungi</taxon>
        <taxon>Dikarya</taxon>
        <taxon>Basidiomycota</taxon>
        <taxon>Agaricomycotina</taxon>
        <taxon>Agaricomycetes</taxon>
        <taxon>Agaricomycetidae</taxon>
        <taxon>Agaricales</taxon>
        <taxon>Agaricineae</taxon>
        <taxon>Psathyrellaceae</taxon>
        <taxon>Coprinellus</taxon>
    </lineage>
</organism>
<evidence type="ECO:0000313" key="2">
    <source>
        <dbReference type="Proteomes" id="UP000298030"/>
    </source>
</evidence>
<keyword evidence="2" id="KW-1185">Reference proteome</keyword>
<dbReference type="AlphaFoldDB" id="A0A4Y7SIH9"/>
<comment type="caution">
    <text evidence="1">The sequence shown here is derived from an EMBL/GenBank/DDBJ whole genome shotgun (WGS) entry which is preliminary data.</text>
</comment>